<keyword evidence="2" id="KW-0723">Serine/threonine-protein kinase</keyword>
<dbReference type="Gene3D" id="3.30.200.20">
    <property type="entry name" value="Phosphorylase Kinase, domain 1"/>
    <property type="match status" value="1"/>
</dbReference>
<evidence type="ECO:0000256" key="8">
    <source>
        <dbReference type="ARBA" id="ARBA00022840"/>
    </source>
</evidence>
<feature type="repeat" description="WD" evidence="9">
    <location>
        <begin position="974"/>
        <end position="1016"/>
    </location>
</feature>
<accession>A0A2M8P3F3</accession>
<dbReference type="EC" id="2.7.11.1" evidence="1"/>
<evidence type="ECO:0000256" key="5">
    <source>
        <dbReference type="ARBA" id="ARBA00022737"/>
    </source>
</evidence>
<keyword evidence="3 9" id="KW-0853">WD repeat</keyword>
<dbReference type="SMART" id="SM00220">
    <property type="entry name" value="S_TKc"/>
    <property type="match status" value="1"/>
</dbReference>
<feature type="repeat" description="WD" evidence="9">
    <location>
        <begin position="887"/>
        <end position="928"/>
    </location>
</feature>
<dbReference type="Gene3D" id="1.25.40.370">
    <property type="match status" value="1"/>
</dbReference>
<dbReference type="SMART" id="SM00320">
    <property type="entry name" value="WD40"/>
    <property type="match status" value="14"/>
</dbReference>
<dbReference type="FunFam" id="1.10.510.10:FF:000021">
    <property type="entry name" value="Serine/threonine protein kinase"/>
    <property type="match status" value="1"/>
</dbReference>
<dbReference type="Pfam" id="PF13191">
    <property type="entry name" value="AAA_16"/>
    <property type="match status" value="1"/>
</dbReference>
<comment type="caution">
    <text evidence="12">The sequence shown here is derived from an EMBL/GenBank/DDBJ whole genome shotgun (WGS) entry which is preliminary data.</text>
</comment>
<dbReference type="InterPro" id="IPR000719">
    <property type="entry name" value="Prot_kinase_dom"/>
</dbReference>
<proteinExistence type="predicted"/>
<dbReference type="PROSITE" id="PS50082">
    <property type="entry name" value="WD_REPEATS_2"/>
    <property type="match status" value="8"/>
</dbReference>
<evidence type="ECO:0000256" key="7">
    <source>
        <dbReference type="ARBA" id="ARBA00022777"/>
    </source>
</evidence>
<evidence type="ECO:0000259" key="11">
    <source>
        <dbReference type="PROSITE" id="PS50011"/>
    </source>
</evidence>
<evidence type="ECO:0000256" key="6">
    <source>
        <dbReference type="ARBA" id="ARBA00022741"/>
    </source>
</evidence>
<keyword evidence="4" id="KW-0808">Transferase</keyword>
<dbReference type="InterPro" id="IPR001680">
    <property type="entry name" value="WD40_rpt"/>
</dbReference>
<dbReference type="PROSITE" id="PS00108">
    <property type="entry name" value="PROTEIN_KINASE_ST"/>
    <property type="match status" value="1"/>
</dbReference>
<evidence type="ECO:0000256" key="3">
    <source>
        <dbReference type="ARBA" id="ARBA00022574"/>
    </source>
</evidence>
<dbReference type="InterPro" id="IPR019775">
    <property type="entry name" value="WD40_repeat_CS"/>
</dbReference>
<dbReference type="SUPFAM" id="SSF56112">
    <property type="entry name" value="Protein kinase-like (PK-like)"/>
    <property type="match status" value="1"/>
</dbReference>
<evidence type="ECO:0000313" key="13">
    <source>
        <dbReference type="Proteomes" id="UP000228921"/>
    </source>
</evidence>
<keyword evidence="5" id="KW-0677">Repeat</keyword>
<dbReference type="PROSITE" id="PS00678">
    <property type="entry name" value="WD_REPEATS_1"/>
    <property type="match status" value="3"/>
</dbReference>
<dbReference type="SUPFAM" id="SSF52540">
    <property type="entry name" value="P-loop containing nucleoside triphosphate hydrolases"/>
    <property type="match status" value="1"/>
</dbReference>
<dbReference type="InterPro" id="IPR015943">
    <property type="entry name" value="WD40/YVTN_repeat-like_dom_sf"/>
</dbReference>
<evidence type="ECO:0000256" key="2">
    <source>
        <dbReference type="ARBA" id="ARBA00022527"/>
    </source>
</evidence>
<feature type="repeat" description="WD" evidence="9">
    <location>
        <begin position="1143"/>
        <end position="1184"/>
    </location>
</feature>
<dbReference type="PROSITE" id="PS00107">
    <property type="entry name" value="PROTEIN_KINASE_ATP"/>
    <property type="match status" value="1"/>
</dbReference>
<dbReference type="PROSITE" id="PS50011">
    <property type="entry name" value="PROTEIN_KINASE_DOM"/>
    <property type="match status" value="1"/>
</dbReference>
<keyword evidence="7" id="KW-0418">Kinase</keyword>
<dbReference type="Gene3D" id="1.10.510.10">
    <property type="entry name" value="Transferase(Phosphotransferase) domain 1"/>
    <property type="match status" value="1"/>
</dbReference>
<feature type="repeat" description="WD" evidence="9">
    <location>
        <begin position="1101"/>
        <end position="1142"/>
    </location>
</feature>
<organism evidence="12 13">
    <name type="scientific">Candidatus Thermofonsia Clade 1 bacterium</name>
    <dbReference type="NCBI Taxonomy" id="2364210"/>
    <lineage>
        <taxon>Bacteria</taxon>
        <taxon>Bacillati</taxon>
        <taxon>Chloroflexota</taxon>
        <taxon>Candidatus Thermofontia</taxon>
        <taxon>Candidatus Thermofonsia Clade 1</taxon>
    </lineage>
</organism>
<feature type="repeat" description="WD" evidence="9">
    <location>
        <begin position="1237"/>
        <end position="1278"/>
    </location>
</feature>
<dbReference type="PANTHER" id="PTHR19848">
    <property type="entry name" value="WD40 REPEAT PROTEIN"/>
    <property type="match status" value="1"/>
</dbReference>
<dbReference type="EMBL" id="PGTK01000001">
    <property type="protein sequence ID" value="PJF32087.1"/>
    <property type="molecule type" value="Genomic_DNA"/>
</dbReference>
<protein>
    <recommendedName>
        <fullName evidence="1">non-specific serine/threonine protein kinase</fullName>
        <ecNumber evidence="1">2.7.11.1</ecNumber>
    </recommendedName>
</protein>
<name>A0A2M8P3F3_9CHLR</name>
<dbReference type="SUPFAM" id="SSF50998">
    <property type="entry name" value="Quinoprotein alcohol dehydrogenase-like"/>
    <property type="match status" value="2"/>
</dbReference>
<dbReference type="CDD" id="cd14014">
    <property type="entry name" value="STKc_PknB_like"/>
    <property type="match status" value="1"/>
</dbReference>
<dbReference type="InterPro" id="IPR017441">
    <property type="entry name" value="Protein_kinase_ATP_BS"/>
</dbReference>
<dbReference type="InterPro" id="IPR011047">
    <property type="entry name" value="Quinoprotein_ADH-like_sf"/>
</dbReference>
<sequence>MFDLVGKTLGSYTLNALIGRGGMATVYRARQQTVNREVAIKVMNERAEPDSPEYQRFVREVQIIANLEHLHILPIYDYGQVEGFPYIVMRYLEGGSLNSRIRAKTLTLADVERLTSQIASALDYAHAKGVIHRDMKPHNVLLDAQGNAYLCDFGIAKLTGSQGLTRTGEAVGTPSYMSPEQWQGLLITPQSDIYALGAMLFEMLTGEPPFQAENVFSLMYKHLNDLPPLLGAYRTDLPPAVDSVIQRALAKLPADRFGTANALAQAFSEALRATLERHVVSLPKRTTGSLSQVQPPTARVKPPDLFVEHAWALEAFQRWRNDRAAIPVLYVVGAHGIGKSTLMRRFADLVSERAMRYELSSDQARSLDPRTFIDSVAWQLERFLPVDQEAPTGDALREILIEPREAFERRVLEPLSHLPPQPPIFLFIDALEAAFEHSGHTIADLVRLTLQNFPEALRLVVASAPYPELEPLFRNARCLALHADNDEDRNALYATLSTHFAALMPNLSGGEVDLAALIEKAQGNPLYLNVVTACLAYQLLNLGDLNALPSGLDALWQALLARFSAEARQPFYLLAAARSPLPNRLFARLLNLEPSALSAQLAQLRPLLQQSADQGAWQLTHGALRYWLWENEPDRVRDAHKYLLETLYRADPEAMELYALQHLPAHALRAKGGIAAFNLLTDIAFLAARLKRVSVADVLDDLLEARLALRDEGQLARAAALENVAQAVQSAIPSIGGDVNALFGQLYNRLQGVPALAESLREAAARWRGTWLRLVWSPYSAQAQESLVVWQGAPPLALAASRALNSAISRLALEPESAASSQWLAGCADGHLRLWLDGVLRREWLATSQGAILTACALSSDGRYALSADTGGDAQLWDLVSHARLHVWSHKRAVLGCAFSGDATLALTACEDRLLRLWDAETGQLRAEFYAHPAPVTCCAFALGAGNVRLAVSGDAEGKLRLWDAAGNLLLQTLEAHRGAVTACAGLVDQHPIVISGGADGQLCVWDTRNGKLLRSLASGTGAITGIAVTFVGERLLIAAANEDKVLRLWDVTSGRFLARFAGHRAALTACAIDPSGRLLSSGREGALRLWTIPNEAQIPIEPHGAAVQGIAFTPDSRRILSASLDREARLWQAETGERLQTLRGHIGSIHGLALRSDGRVALTGGSDRTVRAWDIERGAQLRQYSAHNDTVLTVAFSPKPLKIGSMARPSWLVATGGADRAIRLYEFENGQLLQTLKGHQDAVTLCLFSPTDELLLSLSKDRSACLWSLATGEPIRRFAAPEISYTAAAFHPEGALILLGTADGTLSVFDRRSGALATFARSGGALITACGYTPDGEFLFSADAGRWLRVYAVRTQQVIATFRATHPITCAAVAPSGTRFALGDSKGGLMVVQLEGQSANSSGGRKRNLL</sequence>
<evidence type="ECO:0000256" key="4">
    <source>
        <dbReference type="ARBA" id="ARBA00022679"/>
    </source>
</evidence>
<dbReference type="InterPro" id="IPR008271">
    <property type="entry name" value="Ser/Thr_kinase_AS"/>
</dbReference>
<gene>
    <name evidence="12" type="ORF">CUN51_00210</name>
</gene>
<evidence type="ECO:0000256" key="9">
    <source>
        <dbReference type="PROSITE-ProRule" id="PRU00221"/>
    </source>
</evidence>
<feature type="repeat" description="WD" evidence="9">
    <location>
        <begin position="1037"/>
        <end position="1060"/>
    </location>
</feature>
<feature type="repeat" description="WD" evidence="9">
    <location>
        <begin position="1061"/>
        <end position="1101"/>
    </location>
</feature>
<dbReference type="GO" id="GO:0004674">
    <property type="term" value="F:protein serine/threonine kinase activity"/>
    <property type="evidence" value="ECO:0007669"/>
    <property type="project" value="UniProtKB-KW"/>
</dbReference>
<dbReference type="InterPro" id="IPR011009">
    <property type="entry name" value="Kinase-like_dom_sf"/>
</dbReference>
<dbReference type="Proteomes" id="UP000228921">
    <property type="component" value="Unassembled WGS sequence"/>
</dbReference>
<feature type="domain" description="Protein kinase" evidence="11">
    <location>
        <begin position="12"/>
        <end position="268"/>
    </location>
</feature>
<dbReference type="PANTHER" id="PTHR19848:SF8">
    <property type="entry name" value="F-BOX AND WD REPEAT DOMAIN CONTAINING 7"/>
    <property type="match status" value="1"/>
</dbReference>
<feature type="repeat" description="WD" evidence="9">
    <location>
        <begin position="1185"/>
        <end position="1236"/>
    </location>
</feature>
<dbReference type="PROSITE" id="PS50294">
    <property type="entry name" value="WD_REPEATS_REGION"/>
    <property type="match status" value="4"/>
</dbReference>
<keyword evidence="8 10" id="KW-0067">ATP-binding</keyword>
<evidence type="ECO:0000256" key="10">
    <source>
        <dbReference type="PROSITE-ProRule" id="PRU10141"/>
    </source>
</evidence>
<dbReference type="CDD" id="cd00200">
    <property type="entry name" value="WD40"/>
    <property type="match status" value="2"/>
</dbReference>
<reference evidence="12 13" key="1">
    <citation type="submission" date="2017-11" db="EMBL/GenBank/DDBJ databases">
        <title>Evolution of Phototrophy in the Chloroflexi Phylum Driven by Horizontal Gene Transfer.</title>
        <authorList>
            <person name="Ward L.M."/>
            <person name="Hemp J."/>
            <person name="Shih P.M."/>
            <person name="Mcglynn S.E."/>
            <person name="Fischer W."/>
        </authorList>
    </citation>
    <scope>NUCLEOTIDE SEQUENCE [LARGE SCALE GENOMIC DNA]</scope>
    <source>
        <strain evidence="12">CP2_2F</strain>
    </source>
</reference>
<dbReference type="InterPro" id="IPR041664">
    <property type="entry name" value="AAA_16"/>
</dbReference>
<evidence type="ECO:0000313" key="12">
    <source>
        <dbReference type="EMBL" id="PJF32087.1"/>
    </source>
</evidence>
<keyword evidence="6 10" id="KW-0547">Nucleotide-binding</keyword>
<evidence type="ECO:0000256" key="1">
    <source>
        <dbReference type="ARBA" id="ARBA00012513"/>
    </source>
</evidence>
<dbReference type="Pfam" id="PF00069">
    <property type="entry name" value="Pkinase"/>
    <property type="match status" value="1"/>
</dbReference>
<dbReference type="GO" id="GO:0005524">
    <property type="term" value="F:ATP binding"/>
    <property type="evidence" value="ECO:0007669"/>
    <property type="project" value="UniProtKB-UniRule"/>
</dbReference>
<dbReference type="InterPro" id="IPR027417">
    <property type="entry name" value="P-loop_NTPase"/>
</dbReference>
<dbReference type="Gene3D" id="2.130.10.10">
    <property type="entry name" value="YVTN repeat-like/Quinoprotein amine dehydrogenase"/>
    <property type="match status" value="4"/>
</dbReference>
<dbReference type="Pfam" id="PF00400">
    <property type="entry name" value="WD40"/>
    <property type="match status" value="8"/>
</dbReference>
<feature type="binding site" evidence="10">
    <location>
        <position position="41"/>
    </location>
    <ligand>
        <name>ATP</name>
        <dbReference type="ChEBI" id="CHEBI:30616"/>
    </ligand>
</feature>